<keyword evidence="1" id="KW-0732">Signal</keyword>
<name>A0A4V1AW94_9GAMM</name>
<keyword evidence="3" id="KW-1185">Reference proteome</keyword>
<dbReference type="PANTHER" id="PTHR37530">
    <property type="entry name" value="OUTER MEMBRANE PROTEIN SLP"/>
    <property type="match status" value="1"/>
</dbReference>
<dbReference type="OrthoDB" id="5295757at2"/>
<feature type="signal peptide" evidence="1">
    <location>
        <begin position="1"/>
        <end position="18"/>
    </location>
</feature>
<dbReference type="RefSeq" id="WP_134359100.1">
    <property type="nucleotide sequence ID" value="NZ_CP038033.1"/>
</dbReference>
<dbReference type="Pfam" id="PF03843">
    <property type="entry name" value="Slp"/>
    <property type="match status" value="1"/>
</dbReference>
<accession>A0A4V1AW94</accession>
<evidence type="ECO:0000256" key="1">
    <source>
        <dbReference type="SAM" id="SignalP"/>
    </source>
</evidence>
<dbReference type="EMBL" id="CP038033">
    <property type="protein sequence ID" value="QBQ55845.1"/>
    <property type="molecule type" value="Genomic_DNA"/>
</dbReference>
<reference evidence="2 3" key="1">
    <citation type="submission" date="2019-03" db="EMBL/GenBank/DDBJ databases">
        <title>The genome sequence of Nitrosococcus wardiae strain D1FHST reveals the archetypal metabolic capacity of ammonia-oxidizing Gammaproteobacteria.</title>
        <authorList>
            <person name="Wang L."/>
            <person name="Lim C.K."/>
            <person name="Hanson T.E."/>
            <person name="Dang H."/>
            <person name="Klotz M.G."/>
        </authorList>
    </citation>
    <scope>NUCLEOTIDE SEQUENCE [LARGE SCALE GENOMIC DNA]</scope>
    <source>
        <strain evidence="2 3">D1FHS</strain>
    </source>
</reference>
<sequence length="173" mass="20338">MLWRISLAFIFLALGACASQVPVMIRQPPPESPSLNAVQEDIAHYQGSIVRWGGTIASIQNKAETTIIEIVARELGNDGRPKETDFSPGRFWAQVEGFLEPVIYQKGRGMTVYGSVEKLVEGQIGEYPYLFPLVQVRTYHLWEPREARYYYPYPYYYPYSYYPYHFYPFWYYW</sequence>
<feature type="chain" id="PRO_5020263706" description="Slp family lipoprotein" evidence="1">
    <location>
        <begin position="19"/>
        <end position="173"/>
    </location>
</feature>
<dbReference type="PROSITE" id="PS51257">
    <property type="entry name" value="PROKAR_LIPOPROTEIN"/>
    <property type="match status" value="1"/>
</dbReference>
<dbReference type="AlphaFoldDB" id="A0A4V1AW94"/>
<gene>
    <name evidence="2" type="ORF">E3U44_15985</name>
</gene>
<protein>
    <recommendedName>
        <fullName evidence="4">Slp family lipoprotein</fullName>
    </recommendedName>
</protein>
<proteinExistence type="predicted"/>
<dbReference type="KEGG" id="nwr:E3U44_15985"/>
<dbReference type="InterPro" id="IPR004658">
    <property type="entry name" value="OMP_Slp"/>
</dbReference>
<evidence type="ECO:0000313" key="3">
    <source>
        <dbReference type="Proteomes" id="UP000294325"/>
    </source>
</evidence>
<dbReference type="PANTHER" id="PTHR37530:SF1">
    <property type="entry name" value="OUTER MEMBRANE PROTEIN SLP"/>
    <property type="match status" value="1"/>
</dbReference>
<dbReference type="Proteomes" id="UP000294325">
    <property type="component" value="Chromosome"/>
</dbReference>
<evidence type="ECO:0008006" key="4">
    <source>
        <dbReference type="Google" id="ProtNLM"/>
    </source>
</evidence>
<dbReference type="GO" id="GO:0019867">
    <property type="term" value="C:outer membrane"/>
    <property type="evidence" value="ECO:0007669"/>
    <property type="project" value="InterPro"/>
</dbReference>
<dbReference type="PIRSF" id="PIRSF004982">
    <property type="entry name" value="SlP"/>
    <property type="match status" value="1"/>
</dbReference>
<evidence type="ECO:0000313" key="2">
    <source>
        <dbReference type="EMBL" id="QBQ55845.1"/>
    </source>
</evidence>
<organism evidence="2 3">
    <name type="scientific">Nitrosococcus wardiae</name>
    <dbReference type="NCBI Taxonomy" id="1814290"/>
    <lineage>
        <taxon>Bacteria</taxon>
        <taxon>Pseudomonadati</taxon>
        <taxon>Pseudomonadota</taxon>
        <taxon>Gammaproteobacteria</taxon>
        <taxon>Chromatiales</taxon>
        <taxon>Chromatiaceae</taxon>
        <taxon>Nitrosococcus</taxon>
    </lineage>
</organism>